<dbReference type="AlphaFoldDB" id="A0A1Q3A4N5"/>
<evidence type="ECO:0000256" key="1">
    <source>
        <dbReference type="ARBA" id="ARBA00019186"/>
    </source>
</evidence>
<dbReference type="GO" id="GO:0043248">
    <property type="term" value="P:proteasome assembly"/>
    <property type="evidence" value="ECO:0007669"/>
    <property type="project" value="EnsemblFungi"/>
</dbReference>
<comment type="subunit">
    <text evidence="4">Component of the 20S proteasome chaperone.</text>
</comment>
<gene>
    <name evidence="5" type="ORF">ZYGR_0Z00840</name>
</gene>
<comment type="function">
    <text evidence="4">Involved in 20S proteasome assembly.</text>
</comment>
<proteinExistence type="inferred from homology"/>
<dbReference type="PIRSF" id="PIRSF010044">
    <property type="entry name" value="UCP010044"/>
    <property type="match status" value="1"/>
</dbReference>
<dbReference type="InterPro" id="IPR019151">
    <property type="entry name" value="Proteasome_assmbl_chaperone_2"/>
</dbReference>
<evidence type="ECO:0000256" key="3">
    <source>
        <dbReference type="ARBA" id="ARBA00025745"/>
    </source>
</evidence>
<dbReference type="PANTHER" id="PTHR12970">
    <property type="entry name" value="PROTEASOME ASSEMBLY CHAPERONE 2"/>
    <property type="match status" value="1"/>
</dbReference>
<name>A0A1Q3A4N5_ZYGRO</name>
<sequence>MTRTLLIPLVSTGNVPQLTTDLVLHSLSKEFQFVKCLDSTYLHPFVGPLDYVFEQQEPVLFNKSNVNKNYSTALELFYNESRSLYVIQQRTPVIQGYLNNFVKEIICPLVQEFKITDVVILDSFGALDEDIVANTSRTSKTNSFYSDAICQVRSVGEVVREMESGLHLNPASEQQSNNNVISTLFQFTNDSVQQEVSTRQQAFKFAYHLLNSPVSELQRIKYCSAFVHEGDNSYDAHLLCDHLPNVIEGFAKINVHTPPISWKGVYGTRPIPTSFDEGIYI</sequence>
<accession>A0A1Q3A4N5</accession>
<dbReference type="OrthoDB" id="10260712at2759"/>
<organism evidence="5 6">
    <name type="scientific">Zygosaccharomyces rouxii</name>
    <dbReference type="NCBI Taxonomy" id="4956"/>
    <lineage>
        <taxon>Eukaryota</taxon>
        <taxon>Fungi</taxon>
        <taxon>Dikarya</taxon>
        <taxon>Ascomycota</taxon>
        <taxon>Saccharomycotina</taxon>
        <taxon>Saccharomycetes</taxon>
        <taxon>Saccharomycetales</taxon>
        <taxon>Saccharomycetaceae</taxon>
        <taxon>Zygosaccharomyces</taxon>
    </lineage>
</organism>
<dbReference type="Pfam" id="PF09754">
    <property type="entry name" value="PAC2"/>
    <property type="match status" value="1"/>
</dbReference>
<reference evidence="5 6" key="1">
    <citation type="submission" date="2016-08" db="EMBL/GenBank/DDBJ databases">
        <title>Draft genome sequence of allopolyploid Zygosaccharomyces rouxii.</title>
        <authorList>
            <person name="Watanabe J."/>
            <person name="Uehara K."/>
            <person name="Mogi Y."/>
            <person name="Tsukioka Y."/>
        </authorList>
    </citation>
    <scope>NUCLEOTIDE SEQUENCE [LARGE SCALE GENOMIC DNA]</scope>
    <source>
        <strain evidence="5 6">NBRC 110957</strain>
    </source>
</reference>
<dbReference type="InterPro" id="IPR016562">
    <property type="entry name" value="Proteasome_assmbl_chp_2_euk"/>
</dbReference>
<dbReference type="InterPro" id="IPR038389">
    <property type="entry name" value="PSMG2_sf"/>
</dbReference>
<evidence type="ECO:0000313" key="5">
    <source>
        <dbReference type="EMBL" id="GAV50661.1"/>
    </source>
</evidence>
<evidence type="ECO:0000313" key="6">
    <source>
        <dbReference type="Proteomes" id="UP000187013"/>
    </source>
</evidence>
<dbReference type="Gene3D" id="3.40.50.10900">
    <property type="entry name" value="PAC-like subunit"/>
    <property type="match status" value="2"/>
</dbReference>
<dbReference type="PANTHER" id="PTHR12970:SF1">
    <property type="entry name" value="PROTEASOME ASSEMBLY CHAPERONE 2"/>
    <property type="match status" value="1"/>
</dbReference>
<evidence type="ECO:0000256" key="2">
    <source>
        <dbReference type="ARBA" id="ARBA00023186"/>
    </source>
</evidence>
<dbReference type="EMBL" id="BDGX01000026">
    <property type="protein sequence ID" value="GAV50661.1"/>
    <property type="molecule type" value="Genomic_DNA"/>
</dbReference>
<protein>
    <recommendedName>
        <fullName evidence="1 4">Proteasome assembly chaperone 2</fullName>
    </recommendedName>
</protein>
<dbReference type="GO" id="GO:0005829">
    <property type="term" value="C:cytosol"/>
    <property type="evidence" value="ECO:0007669"/>
    <property type="project" value="EnsemblFungi"/>
</dbReference>
<dbReference type="Proteomes" id="UP000187013">
    <property type="component" value="Unassembled WGS sequence"/>
</dbReference>
<evidence type="ECO:0000256" key="4">
    <source>
        <dbReference type="PIRNR" id="PIRNR010044"/>
    </source>
</evidence>
<comment type="similarity">
    <text evidence="3 4">Belongs to the PSMG2 family.</text>
</comment>
<dbReference type="OMA" id="PISWKGV"/>
<dbReference type="eggNOG" id="KOG3112">
    <property type="taxonomic scope" value="Eukaryota"/>
</dbReference>
<dbReference type="GO" id="GO:0005634">
    <property type="term" value="C:nucleus"/>
    <property type="evidence" value="ECO:0007669"/>
    <property type="project" value="TreeGrafter"/>
</dbReference>
<keyword evidence="2 4" id="KW-0143">Chaperone</keyword>
<comment type="caution">
    <text evidence="5">The sequence shown here is derived from an EMBL/GenBank/DDBJ whole genome shotgun (WGS) entry which is preliminary data.</text>
</comment>